<dbReference type="Gene3D" id="1.10.1200.10">
    <property type="entry name" value="ACP-like"/>
    <property type="match status" value="1"/>
</dbReference>
<dbReference type="Proteomes" id="UP000049983">
    <property type="component" value="Unassembled WGS sequence"/>
</dbReference>
<dbReference type="EMBL" id="CXWC01000011">
    <property type="protein sequence ID" value="CTQ74022.1"/>
    <property type="molecule type" value="Genomic_DNA"/>
</dbReference>
<sequence>MQQIRDFIEDQFLIEFDESFPETSDLFKEGVMDSFGYIQLIRFLEKEFDIKFSEQEMTANVMVSLSLIEKTVSRKLSESITD</sequence>
<keyword evidence="1" id="KW-0436">Ligase</keyword>
<dbReference type="STRING" id="311410.LA5095_00745"/>
<gene>
    <name evidence="1" type="ORF">LA5096_03885</name>
</gene>
<evidence type="ECO:0000313" key="2">
    <source>
        <dbReference type="Proteomes" id="UP000049983"/>
    </source>
</evidence>
<organism evidence="1 2">
    <name type="scientific">Roseibium album</name>
    <dbReference type="NCBI Taxonomy" id="311410"/>
    <lineage>
        <taxon>Bacteria</taxon>
        <taxon>Pseudomonadati</taxon>
        <taxon>Pseudomonadota</taxon>
        <taxon>Alphaproteobacteria</taxon>
        <taxon>Hyphomicrobiales</taxon>
        <taxon>Stappiaceae</taxon>
        <taxon>Roseibium</taxon>
    </lineage>
</organism>
<evidence type="ECO:0000313" key="1">
    <source>
        <dbReference type="EMBL" id="CTQ74022.1"/>
    </source>
</evidence>
<proteinExistence type="predicted"/>
<dbReference type="SUPFAM" id="SSF47336">
    <property type="entry name" value="ACP-like"/>
    <property type="match status" value="1"/>
</dbReference>
<accession>A0A0M6ZTP9</accession>
<dbReference type="InterPro" id="IPR036736">
    <property type="entry name" value="ACP-like_sf"/>
</dbReference>
<dbReference type="AlphaFoldDB" id="A0A0M6ZTP9"/>
<keyword evidence="2" id="KW-1185">Reference proteome</keyword>
<name>A0A0M6ZTP9_9HYPH</name>
<protein>
    <submittedName>
        <fullName evidence="1">D-alanine--poly(Phosphoribitol) ligase subunit 2</fullName>
    </submittedName>
</protein>
<dbReference type="GeneID" id="97671213"/>
<reference evidence="2" key="1">
    <citation type="submission" date="2015-07" db="EMBL/GenBank/DDBJ databases">
        <authorList>
            <person name="Rodrigo-Torres Lidia"/>
            <person name="Arahal R.David."/>
        </authorList>
    </citation>
    <scope>NUCLEOTIDE SEQUENCE [LARGE SCALE GENOMIC DNA]</scope>
    <source>
        <strain evidence="2">CECT 5096</strain>
    </source>
</reference>
<dbReference type="OrthoDB" id="2625323at2"/>
<dbReference type="GO" id="GO:0016874">
    <property type="term" value="F:ligase activity"/>
    <property type="evidence" value="ECO:0007669"/>
    <property type="project" value="UniProtKB-KW"/>
</dbReference>
<dbReference type="RefSeq" id="WP_029061352.1">
    <property type="nucleotide sequence ID" value="NZ_CANKXR010000005.1"/>
</dbReference>